<dbReference type="PROSITE" id="PS51352">
    <property type="entry name" value="THIOREDOXIN_2"/>
    <property type="match status" value="1"/>
</dbReference>
<evidence type="ECO:0000259" key="4">
    <source>
        <dbReference type="PROSITE" id="PS51352"/>
    </source>
</evidence>
<dbReference type="RefSeq" id="WP_311368999.1">
    <property type="nucleotide sequence ID" value="NZ_JAVRHX010000003.1"/>
</dbReference>
<dbReference type="CDD" id="cd02968">
    <property type="entry name" value="SCO"/>
    <property type="match status" value="1"/>
</dbReference>
<dbReference type="Proteomes" id="UP001253545">
    <property type="component" value="Unassembled WGS sequence"/>
</dbReference>
<evidence type="ECO:0000313" key="6">
    <source>
        <dbReference type="Proteomes" id="UP001253545"/>
    </source>
</evidence>
<dbReference type="Pfam" id="PF02630">
    <property type="entry name" value="SCO1-SenC"/>
    <property type="match status" value="1"/>
</dbReference>
<dbReference type="Gene3D" id="3.40.30.10">
    <property type="entry name" value="Glutaredoxin"/>
    <property type="match status" value="1"/>
</dbReference>
<evidence type="ECO:0000256" key="2">
    <source>
        <dbReference type="ARBA" id="ARBA00023008"/>
    </source>
</evidence>
<dbReference type="InterPro" id="IPR003782">
    <property type="entry name" value="SCO1/SenC"/>
</dbReference>
<comment type="caution">
    <text evidence="5">The sequence shown here is derived from an EMBL/GenBank/DDBJ whole genome shotgun (WGS) entry which is preliminary data.</text>
</comment>
<organism evidence="5 6">
    <name type="scientific">Glaciecola petra</name>
    <dbReference type="NCBI Taxonomy" id="3075602"/>
    <lineage>
        <taxon>Bacteria</taxon>
        <taxon>Pseudomonadati</taxon>
        <taxon>Pseudomonadota</taxon>
        <taxon>Gammaproteobacteria</taxon>
        <taxon>Alteromonadales</taxon>
        <taxon>Alteromonadaceae</taxon>
        <taxon>Glaciecola</taxon>
    </lineage>
</organism>
<evidence type="ECO:0000256" key="3">
    <source>
        <dbReference type="SAM" id="SignalP"/>
    </source>
</evidence>
<feature type="signal peptide" evidence="3">
    <location>
        <begin position="1"/>
        <end position="19"/>
    </location>
</feature>
<feature type="domain" description="Thioredoxin" evidence="4">
    <location>
        <begin position="43"/>
        <end position="208"/>
    </location>
</feature>
<evidence type="ECO:0000313" key="5">
    <source>
        <dbReference type="EMBL" id="MDT0595483.1"/>
    </source>
</evidence>
<dbReference type="SUPFAM" id="SSF52833">
    <property type="entry name" value="Thioredoxin-like"/>
    <property type="match status" value="1"/>
</dbReference>
<keyword evidence="2" id="KW-0186">Copper</keyword>
<keyword evidence="6" id="KW-1185">Reference proteome</keyword>
<sequence length="212" mass="23989">MMKIFTLTVILLFLTPLNASEELPYYQDEAFTPNWIEPDSPELNGFHKIPAFSFTDQMGNTVTQDTFEDKIYVAGFFFSTCPGICPAVRSKLNKVQETFINDAEVKIVQHSIRPSTDSVEVLQAYSEENNIVSGKWYLLTGDKSEIYSLAKSAYFASEDLGNIQNTNDFLHTESLLLIDQNRYIRGIYNGLNAASVDYLIADIRALKEQKAK</sequence>
<gene>
    <name evidence="5" type="ORF">RM552_11550</name>
</gene>
<dbReference type="PANTHER" id="PTHR12151">
    <property type="entry name" value="ELECTRON TRANSPORT PROTIN SCO1/SENC FAMILY MEMBER"/>
    <property type="match status" value="1"/>
</dbReference>
<keyword evidence="3" id="KW-0732">Signal</keyword>
<proteinExistence type="inferred from homology"/>
<protein>
    <submittedName>
        <fullName evidence="5">SCO family protein</fullName>
    </submittedName>
</protein>
<dbReference type="InterPro" id="IPR036249">
    <property type="entry name" value="Thioredoxin-like_sf"/>
</dbReference>
<name>A0ABU2ZS72_9ALTE</name>
<dbReference type="InterPro" id="IPR013766">
    <property type="entry name" value="Thioredoxin_domain"/>
</dbReference>
<evidence type="ECO:0000256" key="1">
    <source>
        <dbReference type="ARBA" id="ARBA00010996"/>
    </source>
</evidence>
<feature type="chain" id="PRO_5046039651" evidence="3">
    <location>
        <begin position="20"/>
        <end position="212"/>
    </location>
</feature>
<reference evidence="5 6" key="1">
    <citation type="submission" date="2023-09" db="EMBL/GenBank/DDBJ databases">
        <authorList>
            <person name="Rey-Velasco X."/>
        </authorList>
    </citation>
    <scope>NUCLEOTIDE SEQUENCE [LARGE SCALE GENOMIC DNA]</scope>
    <source>
        <strain evidence="5 6">P117</strain>
    </source>
</reference>
<dbReference type="PANTHER" id="PTHR12151:SF25">
    <property type="entry name" value="LINALOOL DEHYDRATASE_ISOMERASE DOMAIN-CONTAINING PROTEIN"/>
    <property type="match status" value="1"/>
</dbReference>
<accession>A0ABU2ZS72</accession>
<comment type="similarity">
    <text evidence="1">Belongs to the SCO1/2 family.</text>
</comment>
<dbReference type="EMBL" id="JAVRHX010000003">
    <property type="protein sequence ID" value="MDT0595483.1"/>
    <property type="molecule type" value="Genomic_DNA"/>
</dbReference>